<dbReference type="AlphaFoldDB" id="A0A7J6VWI6"/>
<gene>
    <name evidence="2" type="ORF">FRX31_021211</name>
</gene>
<keyword evidence="3" id="KW-1185">Reference proteome</keyword>
<evidence type="ECO:0000313" key="3">
    <source>
        <dbReference type="Proteomes" id="UP000554482"/>
    </source>
</evidence>
<sequence>MAGIVSLQDNGFILKGLVSRTQPTCQTQRTAAIFKESAGSTVSDKNDRQRPHIDRPMTKKLEDTGLPMIGRCLMMLGRKRT</sequence>
<organism evidence="2 3">
    <name type="scientific">Thalictrum thalictroides</name>
    <name type="common">Rue-anemone</name>
    <name type="synonym">Anemone thalictroides</name>
    <dbReference type="NCBI Taxonomy" id="46969"/>
    <lineage>
        <taxon>Eukaryota</taxon>
        <taxon>Viridiplantae</taxon>
        <taxon>Streptophyta</taxon>
        <taxon>Embryophyta</taxon>
        <taxon>Tracheophyta</taxon>
        <taxon>Spermatophyta</taxon>
        <taxon>Magnoliopsida</taxon>
        <taxon>Ranunculales</taxon>
        <taxon>Ranunculaceae</taxon>
        <taxon>Thalictroideae</taxon>
        <taxon>Thalictrum</taxon>
    </lineage>
</organism>
<evidence type="ECO:0000313" key="2">
    <source>
        <dbReference type="EMBL" id="KAF5189203.1"/>
    </source>
</evidence>
<feature type="region of interest" description="Disordered" evidence="1">
    <location>
        <begin position="36"/>
        <end position="61"/>
    </location>
</feature>
<feature type="compositionally biased region" description="Basic and acidic residues" evidence="1">
    <location>
        <begin position="44"/>
        <end position="61"/>
    </location>
</feature>
<reference evidence="2 3" key="1">
    <citation type="submission" date="2020-06" db="EMBL/GenBank/DDBJ databases">
        <title>Transcriptomic and genomic resources for Thalictrum thalictroides and T. hernandezii: Facilitating candidate gene discovery in an emerging model plant lineage.</title>
        <authorList>
            <person name="Arias T."/>
            <person name="Riano-Pachon D.M."/>
            <person name="Di Stilio V.S."/>
        </authorList>
    </citation>
    <scope>NUCLEOTIDE SEQUENCE [LARGE SCALE GENOMIC DNA]</scope>
    <source>
        <strain evidence="3">cv. WT478/WT964</strain>
        <tissue evidence="2">Leaves</tissue>
    </source>
</reference>
<dbReference type="Proteomes" id="UP000554482">
    <property type="component" value="Unassembled WGS sequence"/>
</dbReference>
<protein>
    <submittedName>
        <fullName evidence="2">Uncharacterized protein</fullName>
    </submittedName>
</protein>
<comment type="caution">
    <text evidence="2">The sequence shown here is derived from an EMBL/GenBank/DDBJ whole genome shotgun (WGS) entry which is preliminary data.</text>
</comment>
<evidence type="ECO:0000256" key="1">
    <source>
        <dbReference type="SAM" id="MobiDB-lite"/>
    </source>
</evidence>
<name>A0A7J6VWI6_THATH</name>
<accession>A0A7J6VWI6</accession>
<dbReference type="EMBL" id="JABWDY010025799">
    <property type="protein sequence ID" value="KAF5189203.1"/>
    <property type="molecule type" value="Genomic_DNA"/>
</dbReference>
<proteinExistence type="predicted"/>